<evidence type="ECO:0000256" key="11">
    <source>
        <dbReference type="ARBA" id="ARBA00022824"/>
    </source>
</evidence>
<evidence type="ECO:0000256" key="14">
    <source>
        <dbReference type="ARBA" id="ARBA00023136"/>
    </source>
</evidence>
<keyword evidence="20" id="KW-1185">Reference proteome</keyword>
<feature type="compositionally biased region" description="Polar residues" evidence="16">
    <location>
        <begin position="692"/>
        <end position="702"/>
    </location>
</feature>
<dbReference type="Pfam" id="PF12678">
    <property type="entry name" value="zf-rbx1"/>
    <property type="match status" value="1"/>
</dbReference>
<dbReference type="GO" id="GO:0008270">
    <property type="term" value="F:zinc ion binding"/>
    <property type="evidence" value="ECO:0007669"/>
    <property type="project" value="UniProtKB-KW"/>
</dbReference>
<evidence type="ECO:0000256" key="6">
    <source>
        <dbReference type="ARBA" id="ARBA00022679"/>
    </source>
</evidence>
<dbReference type="GO" id="GO:0061630">
    <property type="term" value="F:ubiquitin protein ligase activity"/>
    <property type="evidence" value="ECO:0007669"/>
    <property type="project" value="UniProtKB-EC"/>
</dbReference>
<reference evidence="19" key="1">
    <citation type="journal article" date="2020" name="Stud. Mycol.">
        <title>101 Dothideomycetes genomes: a test case for predicting lifestyles and emergence of pathogens.</title>
        <authorList>
            <person name="Haridas S."/>
            <person name="Albert R."/>
            <person name="Binder M."/>
            <person name="Bloem J."/>
            <person name="Labutti K."/>
            <person name="Salamov A."/>
            <person name="Andreopoulos B."/>
            <person name="Baker S."/>
            <person name="Barry K."/>
            <person name="Bills G."/>
            <person name="Bluhm B."/>
            <person name="Cannon C."/>
            <person name="Castanera R."/>
            <person name="Culley D."/>
            <person name="Daum C."/>
            <person name="Ezra D."/>
            <person name="Gonzalez J."/>
            <person name="Henrissat B."/>
            <person name="Kuo A."/>
            <person name="Liang C."/>
            <person name="Lipzen A."/>
            <person name="Lutzoni F."/>
            <person name="Magnuson J."/>
            <person name="Mondo S."/>
            <person name="Nolan M."/>
            <person name="Ohm R."/>
            <person name="Pangilinan J."/>
            <person name="Park H.-J."/>
            <person name="Ramirez L."/>
            <person name="Alfaro M."/>
            <person name="Sun H."/>
            <person name="Tritt A."/>
            <person name="Yoshinaga Y."/>
            <person name="Zwiers L.-H."/>
            <person name="Turgeon B."/>
            <person name="Goodwin S."/>
            <person name="Spatafora J."/>
            <person name="Crous P."/>
            <person name="Grigoriev I."/>
        </authorList>
    </citation>
    <scope>NUCLEOTIDE SEQUENCE</scope>
    <source>
        <strain evidence="19">CBS 480.64</strain>
    </source>
</reference>
<keyword evidence="14 17" id="KW-0472">Membrane</keyword>
<dbReference type="EMBL" id="MU006027">
    <property type="protein sequence ID" value="KAF2857783.1"/>
    <property type="molecule type" value="Genomic_DNA"/>
</dbReference>
<feature type="transmembrane region" description="Helical" evidence="17">
    <location>
        <begin position="33"/>
        <end position="60"/>
    </location>
</feature>
<dbReference type="PANTHER" id="PTHR22763:SF184">
    <property type="entry name" value="E3 UBIQUITIN-PROTEIN LIGASE SYNOVIOLIN"/>
    <property type="match status" value="1"/>
</dbReference>
<keyword evidence="11" id="KW-0256">Endoplasmic reticulum</keyword>
<evidence type="ECO:0000256" key="7">
    <source>
        <dbReference type="ARBA" id="ARBA00022692"/>
    </source>
</evidence>
<feature type="region of interest" description="Disordered" evidence="16">
    <location>
        <begin position="593"/>
        <end position="702"/>
    </location>
</feature>
<keyword evidence="7 17" id="KW-0812">Transmembrane</keyword>
<feature type="compositionally biased region" description="Polar residues" evidence="16">
    <location>
        <begin position="645"/>
        <end position="664"/>
    </location>
</feature>
<dbReference type="GO" id="GO:0016567">
    <property type="term" value="P:protein ubiquitination"/>
    <property type="evidence" value="ECO:0007669"/>
    <property type="project" value="UniProtKB-UniPathway"/>
</dbReference>
<evidence type="ECO:0000256" key="5">
    <source>
        <dbReference type="ARBA" id="ARBA00012483"/>
    </source>
</evidence>
<dbReference type="InterPro" id="IPR001841">
    <property type="entry name" value="Znf_RING"/>
</dbReference>
<dbReference type="CDD" id="cd16479">
    <property type="entry name" value="RING-H2_synoviolin"/>
    <property type="match status" value="1"/>
</dbReference>
<keyword evidence="9 15" id="KW-0863">Zinc-finger</keyword>
<dbReference type="UniPathway" id="UPA00143"/>
<feature type="region of interest" description="Disordered" evidence="16">
    <location>
        <begin position="397"/>
        <end position="428"/>
    </location>
</feature>
<feature type="region of interest" description="Disordered" evidence="16">
    <location>
        <begin position="455"/>
        <end position="493"/>
    </location>
</feature>
<organism evidence="19 20">
    <name type="scientific">Piedraia hortae CBS 480.64</name>
    <dbReference type="NCBI Taxonomy" id="1314780"/>
    <lineage>
        <taxon>Eukaryota</taxon>
        <taxon>Fungi</taxon>
        <taxon>Dikarya</taxon>
        <taxon>Ascomycota</taxon>
        <taxon>Pezizomycotina</taxon>
        <taxon>Dothideomycetes</taxon>
        <taxon>Dothideomycetidae</taxon>
        <taxon>Capnodiales</taxon>
        <taxon>Piedraiaceae</taxon>
        <taxon>Piedraia</taxon>
    </lineage>
</organism>
<evidence type="ECO:0000313" key="19">
    <source>
        <dbReference type="EMBL" id="KAF2857783.1"/>
    </source>
</evidence>
<dbReference type="AlphaFoldDB" id="A0A6A7BRB1"/>
<protein>
    <recommendedName>
        <fullName evidence="5">RING-type E3 ubiquitin transferase</fullName>
        <ecNumber evidence="5">2.3.2.27</ecNumber>
    </recommendedName>
</protein>
<feature type="transmembrane region" description="Helical" evidence="17">
    <location>
        <begin position="275"/>
        <end position="294"/>
    </location>
</feature>
<dbReference type="PANTHER" id="PTHR22763">
    <property type="entry name" value="RING ZINC FINGER PROTEIN"/>
    <property type="match status" value="1"/>
</dbReference>
<dbReference type="PROSITE" id="PS50089">
    <property type="entry name" value="ZF_RING_2"/>
    <property type="match status" value="1"/>
</dbReference>
<keyword evidence="10" id="KW-0833">Ubl conjugation pathway</keyword>
<feature type="compositionally biased region" description="Polar residues" evidence="16">
    <location>
        <begin position="600"/>
        <end position="621"/>
    </location>
</feature>
<comment type="subcellular location">
    <subcellularLocation>
        <location evidence="2">Endoplasmic reticulum membrane</location>
        <topology evidence="2">Multi-pass membrane protein</topology>
    </subcellularLocation>
</comment>
<dbReference type="InterPro" id="IPR024766">
    <property type="entry name" value="Znf_RING_H2"/>
</dbReference>
<dbReference type="Proteomes" id="UP000799421">
    <property type="component" value="Unassembled WGS sequence"/>
</dbReference>
<evidence type="ECO:0000256" key="10">
    <source>
        <dbReference type="ARBA" id="ARBA00022786"/>
    </source>
</evidence>
<dbReference type="EC" id="2.3.2.27" evidence="5"/>
<dbReference type="GO" id="GO:0036503">
    <property type="term" value="P:ERAD pathway"/>
    <property type="evidence" value="ECO:0007669"/>
    <property type="project" value="TreeGrafter"/>
</dbReference>
<accession>A0A6A7BRB1</accession>
<dbReference type="InterPro" id="IPR013083">
    <property type="entry name" value="Znf_RING/FYVE/PHD"/>
</dbReference>
<feature type="region of interest" description="Disordered" evidence="16">
    <location>
        <begin position="222"/>
        <end position="249"/>
    </location>
</feature>
<evidence type="ECO:0000256" key="16">
    <source>
        <dbReference type="SAM" id="MobiDB-lite"/>
    </source>
</evidence>
<dbReference type="GO" id="GO:0005789">
    <property type="term" value="C:endoplasmic reticulum membrane"/>
    <property type="evidence" value="ECO:0007669"/>
    <property type="project" value="UniProtKB-SubCell"/>
</dbReference>
<dbReference type="SUPFAM" id="SSF57850">
    <property type="entry name" value="RING/U-box"/>
    <property type="match status" value="1"/>
</dbReference>
<comment type="pathway">
    <text evidence="3">Protein modification; protein ubiquitination.</text>
</comment>
<evidence type="ECO:0000256" key="9">
    <source>
        <dbReference type="ARBA" id="ARBA00022771"/>
    </source>
</evidence>
<dbReference type="SMART" id="SM00184">
    <property type="entry name" value="RING"/>
    <property type="match status" value="1"/>
</dbReference>
<proteinExistence type="inferred from homology"/>
<dbReference type="InterPro" id="IPR058051">
    <property type="entry name" value="Znf_RING_synoviolin"/>
</dbReference>
<dbReference type="GO" id="GO:0043161">
    <property type="term" value="P:proteasome-mediated ubiquitin-dependent protein catabolic process"/>
    <property type="evidence" value="ECO:0007669"/>
    <property type="project" value="TreeGrafter"/>
</dbReference>
<evidence type="ECO:0000256" key="15">
    <source>
        <dbReference type="PROSITE-ProRule" id="PRU00175"/>
    </source>
</evidence>
<evidence type="ECO:0000256" key="1">
    <source>
        <dbReference type="ARBA" id="ARBA00000900"/>
    </source>
</evidence>
<dbReference type="OrthoDB" id="7759664at2759"/>
<evidence type="ECO:0000256" key="3">
    <source>
        <dbReference type="ARBA" id="ARBA00004906"/>
    </source>
</evidence>
<keyword evidence="13 17" id="KW-1133">Transmembrane helix</keyword>
<comment type="similarity">
    <text evidence="4">Belongs to the HRD1 family.</text>
</comment>
<evidence type="ECO:0000256" key="8">
    <source>
        <dbReference type="ARBA" id="ARBA00022723"/>
    </source>
</evidence>
<evidence type="ECO:0000256" key="4">
    <source>
        <dbReference type="ARBA" id="ARBA00010089"/>
    </source>
</evidence>
<feature type="compositionally biased region" description="Polar residues" evidence="16">
    <location>
        <begin position="675"/>
        <end position="684"/>
    </location>
</feature>
<dbReference type="Gene3D" id="3.30.40.10">
    <property type="entry name" value="Zinc/RING finger domain, C3HC4 (zinc finger)"/>
    <property type="match status" value="1"/>
</dbReference>
<comment type="catalytic activity">
    <reaction evidence="1">
        <text>S-ubiquitinyl-[E2 ubiquitin-conjugating enzyme]-L-cysteine + [acceptor protein]-L-lysine = [E2 ubiquitin-conjugating enzyme]-L-cysteine + N(6)-ubiquitinyl-[acceptor protein]-L-lysine.</text>
        <dbReference type="EC" id="2.3.2.27"/>
    </reaction>
</comment>
<evidence type="ECO:0000256" key="12">
    <source>
        <dbReference type="ARBA" id="ARBA00022833"/>
    </source>
</evidence>
<keyword evidence="6" id="KW-0808">Transferase</keyword>
<gene>
    <name evidence="19" type="ORF">K470DRAFT_260433</name>
</gene>
<dbReference type="InterPro" id="IPR057992">
    <property type="entry name" value="TPR_SYVN1_N"/>
</dbReference>
<evidence type="ECO:0000256" key="17">
    <source>
        <dbReference type="SAM" id="Phobius"/>
    </source>
</evidence>
<name>A0A6A7BRB1_9PEZI</name>
<feature type="compositionally biased region" description="Low complexity" evidence="16">
    <location>
        <begin position="475"/>
        <end position="493"/>
    </location>
</feature>
<evidence type="ECO:0000313" key="20">
    <source>
        <dbReference type="Proteomes" id="UP000799421"/>
    </source>
</evidence>
<evidence type="ECO:0000256" key="2">
    <source>
        <dbReference type="ARBA" id="ARBA00004477"/>
    </source>
</evidence>
<sequence>MRITYYAGASVAVAAATLFKAFNERPNFYSACVYLAQSSACLLVLSNLCLVLACGFFYGLQRLFYGPLRPLEVEMLYERGWYAILDLCLALPSVREDVGARLLSMFLLLMAAKVWAWIGEGRVEILEQQPPTNPRLFHTRLASSLTLSMLFSMWMLKSCIMRLVSAPGPGMMVTFTFEFAVLGVFTLFTLCRYGLAVTHSLIEKRQIEAAVEERKREIRAEREQQRRAFESGQEGVQAPPTEEEEPIEVDENEVNVPGWEVKRRYLFVLEIVADFAKLTFLLVFLTISIAFGTLPMHTMREVYMTFASFTKRVGDYAAYRQATHNMNAKYPDATTEEIRGDTCIVCREAMVAWDPQQQTPRDEGLRAKKLPCNHILHLRCLKAWLERQQVCPTCRRPVLTPPPQQPNVEGAGPAGEGRQAPARNGPRLFNLGPFRIGFLRGRDMENLLDQLRGQERPQGADAAVPAQGNQSPAPASQTATRSSNSSSSSTRAQLARIEERLQRESARLSQEVQQIRTLQRMEANIAQMRASIGQARHQMAGTGGPNVAPPPDPSYGMVEMHSDGQLMSQSSRELPAGLTLPEGWTLMPLRRVDDMAPPTNAHSSISTPVQPPANGNPTPIVQISRHAMGSASGDTNSRVAPPIETAQSQLVPPTTASAESSRTPRQAPASPHTPPNSGQNSNGLGSDGVAATDTSQLHDTSG</sequence>
<keyword evidence="12" id="KW-0862">Zinc</keyword>
<evidence type="ECO:0000256" key="13">
    <source>
        <dbReference type="ARBA" id="ARBA00022989"/>
    </source>
</evidence>
<keyword evidence="8" id="KW-0479">Metal-binding</keyword>
<evidence type="ECO:0000259" key="18">
    <source>
        <dbReference type="PROSITE" id="PS50089"/>
    </source>
</evidence>
<feature type="transmembrane region" description="Helical" evidence="17">
    <location>
        <begin position="177"/>
        <end position="195"/>
    </location>
</feature>
<dbReference type="Pfam" id="PF25563">
    <property type="entry name" value="TPR_SYVN1_N"/>
    <property type="match status" value="1"/>
</dbReference>
<dbReference type="InterPro" id="IPR050731">
    <property type="entry name" value="HRD1_E3_ubiq-ligases"/>
</dbReference>
<feature type="transmembrane region" description="Helical" evidence="17">
    <location>
        <begin position="138"/>
        <end position="156"/>
    </location>
</feature>
<feature type="domain" description="RING-type" evidence="18">
    <location>
        <begin position="343"/>
        <end position="395"/>
    </location>
</feature>